<keyword evidence="1" id="KW-1133">Transmembrane helix</keyword>
<accession>A0A2L1KF85</accession>
<keyword evidence="1" id="KW-0472">Membrane</keyword>
<proteinExistence type="predicted"/>
<name>A0A2L1KF85_PSEAI</name>
<dbReference type="AlphaFoldDB" id="A0A2L1KF85"/>
<evidence type="ECO:0000313" key="2">
    <source>
        <dbReference type="EMBL" id="AVE20996.1"/>
    </source>
</evidence>
<sequence length="38" mass="4530">MPLDKALDIRRNRIKFYLAPASLVCIELFALWLPESYY</sequence>
<keyword evidence="2" id="KW-0614">Plasmid</keyword>
<geneLocation type="plasmid" evidence="2">
    <name>p12939-PER</name>
</geneLocation>
<organism evidence="2">
    <name type="scientific">Pseudomonas aeruginosa</name>
    <dbReference type="NCBI Taxonomy" id="287"/>
    <lineage>
        <taxon>Bacteria</taxon>
        <taxon>Pseudomonadati</taxon>
        <taxon>Pseudomonadota</taxon>
        <taxon>Gammaproteobacteria</taxon>
        <taxon>Pseudomonadales</taxon>
        <taxon>Pseudomonadaceae</taxon>
        <taxon>Pseudomonas</taxon>
    </lineage>
</organism>
<keyword evidence="1" id="KW-0812">Transmembrane</keyword>
<dbReference type="EMBL" id="MF344569">
    <property type="protein sequence ID" value="AVE20996.1"/>
    <property type="molecule type" value="Genomic_DNA"/>
</dbReference>
<feature type="transmembrane region" description="Helical" evidence="1">
    <location>
        <begin position="16"/>
        <end position="33"/>
    </location>
</feature>
<protein>
    <submittedName>
        <fullName evidence="2">Uncharacterized protein</fullName>
    </submittedName>
</protein>
<reference evidence="2" key="1">
    <citation type="submission" date="2017-06" db="EMBL/GenBank/DDBJ databases">
        <title>Complete sequence of p12939-PER from clinical Pseudomonas aeruginosa.</title>
        <authorList>
            <person name="Yuan M."/>
            <person name="Feng J."/>
            <person name="Zhan Z."/>
            <person name="Jiang X."/>
            <person name="Zhang D."/>
            <person name="Chen X."/>
            <person name="Zhao X."/>
            <person name="Che J."/>
            <person name="Lu J."/>
            <person name="Xu J."/>
            <person name="Li J."/>
            <person name="Zhou D."/>
        </authorList>
    </citation>
    <scope>NUCLEOTIDE SEQUENCE</scope>
    <source>
        <plasmid evidence="2">p12939-PER</plasmid>
    </source>
</reference>
<evidence type="ECO:0000256" key="1">
    <source>
        <dbReference type="SAM" id="Phobius"/>
    </source>
</evidence>